<feature type="transmembrane region" description="Helical" evidence="8">
    <location>
        <begin position="125"/>
        <end position="148"/>
    </location>
</feature>
<feature type="domain" description="TM2" evidence="9">
    <location>
        <begin position="92"/>
        <end position="139"/>
    </location>
</feature>
<keyword evidence="5 8" id="KW-1133">Transmembrane helix</keyword>
<keyword evidence="7" id="KW-0325">Glycoprotein</keyword>
<evidence type="ECO:0000256" key="6">
    <source>
        <dbReference type="ARBA" id="ARBA00023136"/>
    </source>
</evidence>
<evidence type="ECO:0000256" key="2">
    <source>
        <dbReference type="ARBA" id="ARBA00008284"/>
    </source>
</evidence>
<dbReference type="PANTHER" id="PTHR21016:SF7">
    <property type="entry name" value="TM2 DOMAIN-CONTAINING PROTEIN 3"/>
    <property type="match status" value="1"/>
</dbReference>
<keyword evidence="4" id="KW-0732">Signal</keyword>
<dbReference type="InterPro" id="IPR007829">
    <property type="entry name" value="TM2"/>
</dbReference>
<dbReference type="InterPro" id="IPR050932">
    <property type="entry name" value="TM2D1-3-like"/>
</dbReference>
<dbReference type="EMBL" id="JAPFFF010000037">
    <property type="protein sequence ID" value="KAK8842697.1"/>
    <property type="molecule type" value="Genomic_DNA"/>
</dbReference>
<protein>
    <submittedName>
        <fullName evidence="10">TM2 domain-containing protein 3</fullName>
    </submittedName>
</protein>
<organism evidence="10 11">
    <name type="scientific">Tritrichomonas musculus</name>
    <dbReference type="NCBI Taxonomy" id="1915356"/>
    <lineage>
        <taxon>Eukaryota</taxon>
        <taxon>Metamonada</taxon>
        <taxon>Parabasalia</taxon>
        <taxon>Tritrichomonadida</taxon>
        <taxon>Tritrichomonadidae</taxon>
        <taxon>Tritrichomonas</taxon>
    </lineage>
</organism>
<comment type="caution">
    <text evidence="10">The sequence shown here is derived from an EMBL/GenBank/DDBJ whole genome shotgun (WGS) entry which is preliminary data.</text>
</comment>
<evidence type="ECO:0000313" key="10">
    <source>
        <dbReference type="EMBL" id="KAK8842697.1"/>
    </source>
</evidence>
<comment type="similarity">
    <text evidence="2">Belongs to the TM2 family.</text>
</comment>
<dbReference type="Proteomes" id="UP001470230">
    <property type="component" value="Unassembled WGS sequence"/>
</dbReference>
<feature type="transmembrane region" description="Helical" evidence="8">
    <location>
        <begin position="97"/>
        <end position="119"/>
    </location>
</feature>
<comment type="subcellular location">
    <subcellularLocation>
        <location evidence="1">Membrane</location>
        <topology evidence="1">Multi-pass membrane protein</topology>
    </subcellularLocation>
</comment>
<reference evidence="10 11" key="1">
    <citation type="submission" date="2024-04" db="EMBL/GenBank/DDBJ databases">
        <title>Tritrichomonas musculus Genome.</title>
        <authorList>
            <person name="Alves-Ferreira E."/>
            <person name="Grigg M."/>
            <person name="Lorenzi H."/>
            <person name="Galac M."/>
        </authorList>
    </citation>
    <scope>NUCLEOTIDE SEQUENCE [LARGE SCALE GENOMIC DNA]</scope>
    <source>
        <strain evidence="10 11">EAF2021</strain>
    </source>
</reference>
<evidence type="ECO:0000256" key="7">
    <source>
        <dbReference type="ARBA" id="ARBA00023180"/>
    </source>
</evidence>
<evidence type="ECO:0000313" key="11">
    <source>
        <dbReference type="Proteomes" id="UP001470230"/>
    </source>
</evidence>
<evidence type="ECO:0000256" key="4">
    <source>
        <dbReference type="ARBA" id="ARBA00022729"/>
    </source>
</evidence>
<dbReference type="PANTHER" id="PTHR21016">
    <property type="entry name" value="BETA-AMYLOID BINDING PROTEIN-RELATED"/>
    <property type="match status" value="1"/>
</dbReference>
<name>A0ABR2HAB9_9EUKA</name>
<evidence type="ECO:0000256" key="5">
    <source>
        <dbReference type="ARBA" id="ARBA00022989"/>
    </source>
</evidence>
<evidence type="ECO:0000256" key="8">
    <source>
        <dbReference type="SAM" id="Phobius"/>
    </source>
</evidence>
<evidence type="ECO:0000256" key="3">
    <source>
        <dbReference type="ARBA" id="ARBA00022692"/>
    </source>
</evidence>
<accession>A0ABR2HAB9</accession>
<keyword evidence="6 8" id="KW-0472">Membrane</keyword>
<sequence length="159" mass="17923">MLCEPNHNCALDEPVNLRCVVFHSTICTGPRIFIKRNVSCRYCYQLPETEIYCSPLRDCTQSLSILQTRCYPLNYCMGPSIFEKNGKCMRSDKSQKTAFLLSLFLGGVGADRFYLGYYVTAVFKMLTFGGFGIAYLVDLLLILFGYLGPSGGSIYPERL</sequence>
<evidence type="ECO:0000256" key="1">
    <source>
        <dbReference type="ARBA" id="ARBA00004141"/>
    </source>
</evidence>
<proteinExistence type="inferred from homology"/>
<keyword evidence="3 8" id="KW-0812">Transmembrane</keyword>
<evidence type="ECO:0000259" key="9">
    <source>
        <dbReference type="Pfam" id="PF05154"/>
    </source>
</evidence>
<dbReference type="Pfam" id="PF05154">
    <property type="entry name" value="TM2"/>
    <property type="match status" value="1"/>
</dbReference>
<gene>
    <name evidence="10" type="ORF">M9Y10_025558</name>
</gene>
<keyword evidence="11" id="KW-1185">Reference proteome</keyword>